<organism evidence="1 2">
    <name type="scientific">candidate division WOR-1 bacterium RIFOXYC12_FULL_54_18</name>
    <dbReference type="NCBI Taxonomy" id="1802584"/>
    <lineage>
        <taxon>Bacteria</taxon>
        <taxon>Bacillati</taxon>
        <taxon>Saganbacteria</taxon>
    </lineage>
</organism>
<proteinExistence type="predicted"/>
<protein>
    <submittedName>
        <fullName evidence="1">Uncharacterized protein</fullName>
    </submittedName>
</protein>
<gene>
    <name evidence="1" type="ORF">A3K49_01470</name>
</gene>
<reference evidence="1 2" key="1">
    <citation type="journal article" date="2016" name="Nat. Commun.">
        <title>Thousands of microbial genomes shed light on interconnected biogeochemical processes in an aquifer system.</title>
        <authorList>
            <person name="Anantharaman K."/>
            <person name="Brown C.T."/>
            <person name="Hug L.A."/>
            <person name="Sharon I."/>
            <person name="Castelle C.J."/>
            <person name="Probst A.J."/>
            <person name="Thomas B.C."/>
            <person name="Singh A."/>
            <person name="Wilkins M.J."/>
            <person name="Karaoz U."/>
            <person name="Brodie E.L."/>
            <person name="Williams K.H."/>
            <person name="Hubbard S.S."/>
            <person name="Banfield J.F."/>
        </authorList>
    </citation>
    <scope>NUCLEOTIDE SEQUENCE [LARGE SCALE GENOMIC DNA]</scope>
</reference>
<dbReference type="Proteomes" id="UP000178602">
    <property type="component" value="Unassembled WGS sequence"/>
</dbReference>
<comment type="caution">
    <text evidence="1">The sequence shown here is derived from an EMBL/GenBank/DDBJ whole genome shotgun (WGS) entry which is preliminary data.</text>
</comment>
<name>A0A1F4T546_UNCSA</name>
<dbReference type="AlphaFoldDB" id="A0A1F4T546"/>
<evidence type="ECO:0000313" key="2">
    <source>
        <dbReference type="Proteomes" id="UP000178602"/>
    </source>
</evidence>
<evidence type="ECO:0000313" key="1">
    <source>
        <dbReference type="EMBL" id="OGC27670.1"/>
    </source>
</evidence>
<accession>A0A1F4T546</accession>
<dbReference type="EMBL" id="MEUG01000001">
    <property type="protein sequence ID" value="OGC27670.1"/>
    <property type="molecule type" value="Genomic_DNA"/>
</dbReference>
<sequence length="269" mass="30091">MLSKIMAQLTTDKTIARFRLRTDGRDIDRRIANVKLMARIGPGYVDREEPLSGRYSLGREMSDGTRIVHFGPYESSNGYSRREVPITTLEEALETAVLPASRRAKLEFASPEPDPIKIAVGAIGGFELIWPERNIFPPDKNFFRGQEAVFASFGSSYHQAKVKMVLYFKSARWDLRWNGYRLAEMSSFSTELNFVLGSRDERESLSGWQVLNAGAALFCKRLAEAPFFLRPGGEPGSLAINIDAAENVSILEHFGLTEEGTIDPLGFNC</sequence>